<feature type="transmembrane region" description="Helical" evidence="9">
    <location>
        <begin position="270"/>
        <end position="290"/>
    </location>
</feature>
<dbReference type="VEuPathDB" id="AmoebaDB:EHI7A_022970"/>
<feature type="transmembrane region" description="Helical" evidence="9">
    <location>
        <begin position="196"/>
        <end position="216"/>
    </location>
</feature>
<keyword evidence="3" id="KW-0808">Transferase</keyword>
<gene>
    <name evidence="11" type="ORF">CL6EHI_125970</name>
</gene>
<feature type="transmembrane region" description="Helical" evidence="9">
    <location>
        <begin position="51"/>
        <end position="76"/>
    </location>
</feature>
<dbReference type="InterPro" id="IPR025749">
    <property type="entry name" value="Sphingomyelin_synth-like_dom"/>
</dbReference>
<dbReference type="PANTHER" id="PTHR21290:SF25">
    <property type="entry name" value="SPHINGOMYELIN SYNTHASE-RELATED PROTEIN 1"/>
    <property type="match status" value="1"/>
</dbReference>
<keyword evidence="6 9" id="KW-1133">Transmembrane helix</keyword>
<evidence type="ECO:0000256" key="3">
    <source>
        <dbReference type="ARBA" id="ARBA00022679"/>
    </source>
</evidence>
<evidence type="ECO:0000313" key="11">
    <source>
        <dbReference type="EMBL" id="GAT92841.1"/>
    </source>
</evidence>
<dbReference type="eggNOG" id="KOG3058">
    <property type="taxonomic scope" value="Eukaryota"/>
</dbReference>
<dbReference type="GO" id="GO:0046513">
    <property type="term" value="P:ceramide biosynthetic process"/>
    <property type="evidence" value="ECO:0007669"/>
    <property type="project" value="TreeGrafter"/>
</dbReference>
<comment type="caution">
    <text evidence="11">The sequence shown here is derived from an EMBL/GenBank/DDBJ whole genome shotgun (WGS) entry which is preliminary data.</text>
</comment>
<dbReference type="VEuPathDB" id="AmoebaDB:EHI5A_043210"/>
<evidence type="ECO:0000313" key="12">
    <source>
        <dbReference type="Proteomes" id="UP000078387"/>
    </source>
</evidence>
<protein>
    <recommendedName>
        <fullName evidence="10">Sphingomyelin synthase-like domain-containing protein</fullName>
    </recommendedName>
</protein>
<evidence type="ECO:0000256" key="2">
    <source>
        <dbReference type="ARBA" id="ARBA00005441"/>
    </source>
</evidence>
<evidence type="ECO:0000256" key="4">
    <source>
        <dbReference type="ARBA" id="ARBA00022692"/>
    </source>
</evidence>
<dbReference type="GO" id="GO:0033188">
    <property type="term" value="F:sphingomyelin synthase activity"/>
    <property type="evidence" value="ECO:0007669"/>
    <property type="project" value="TreeGrafter"/>
</dbReference>
<dbReference type="VEuPathDB" id="AmoebaDB:EHI8A_020460"/>
<dbReference type="VEuPathDB" id="AmoebaDB:KM1_051800"/>
<comment type="subcellular location">
    <subcellularLocation>
        <location evidence="1">Membrane</location>
        <topology evidence="1">Multi-pass membrane protein</topology>
    </subcellularLocation>
</comment>
<comment type="similarity">
    <text evidence="2">Belongs to the sphingomyelin synthase family.</text>
</comment>
<name>A0A175JGM6_ENTHI</name>
<evidence type="ECO:0000256" key="8">
    <source>
        <dbReference type="ARBA" id="ARBA00023136"/>
    </source>
</evidence>
<evidence type="ECO:0000256" key="6">
    <source>
        <dbReference type="ARBA" id="ARBA00022989"/>
    </source>
</evidence>
<dbReference type="Proteomes" id="UP000078387">
    <property type="component" value="Unassembled WGS sequence"/>
</dbReference>
<dbReference type="EMBL" id="BDEQ01000001">
    <property type="protein sequence ID" value="GAT92841.1"/>
    <property type="molecule type" value="Genomic_DNA"/>
</dbReference>
<sequence>MNQSFLDSNNQISILIPFNNPETRGFYSIIDTGDDIISSFKKLIKHPILTILDFLTSGLLWSFLYLITSLFINALFQAITDDYYIRWLSNHQEIPKSYTLPDIGTDLLPFIDIPYLPSYVLVGVLTVTFLRFFFTPYRTIILKRFCFLQGTIFILRSLSIFGTYLPSPVPCTTYNKQPLFIYAMKIFSGTRSCHDLMFCPHTAALFFCAMFWYHYIEKAPLINFKWCYKVSPSVNEYGYPLRFTIEKGIICIITAIASLLFVMCKRHYTFDIYIAAIISVLLFKLYHHYILHMNTRMNWFNAFLRWFEDGSPDIPELGMKQVDHDN</sequence>
<organism evidence="11 12">
    <name type="scientific">Entamoeba histolytica</name>
    <dbReference type="NCBI Taxonomy" id="5759"/>
    <lineage>
        <taxon>Eukaryota</taxon>
        <taxon>Amoebozoa</taxon>
        <taxon>Evosea</taxon>
        <taxon>Archamoebae</taxon>
        <taxon>Mastigamoebida</taxon>
        <taxon>Entamoebidae</taxon>
        <taxon>Entamoeba</taxon>
    </lineage>
</organism>
<feature type="domain" description="Sphingomyelin synthase-like" evidence="10">
    <location>
        <begin position="192"/>
        <end position="287"/>
    </location>
</feature>
<dbReference type="InterPro" id="IPR045221">
    <property type="entry name" value="Sphingomyelin_synth-like"/>
</dbReference>
<dbReference type="Pfam" id="PF14360">
    <property type="entry name" value="PAP2_C"/>
    <property type="match status" value="1"/>
</dbReference>
<dbReference type="GO" id="GO:0047493">
    <property type="term" value="F:ceramide cholinephosphotransferase activity"/>
    <property type="evidence" value="ECO:0007669"/>
    <property type="project" value="TreeGrafter"/>
</dbReference>
<evidence type="ECO:0000256" key="5">
    <source>
        <dbReference type="ARBA" id="ARBA00022919"/>
    </source>
</evidence>
<dbReference type="GO" id="GO:0005789">
    <property type="term" value="C:endoplasmic reticulum membrane"/>
    <property type="evidence" value="ECO:0007669"/>
    <property type="project" value="TreeGrafter"/>
</dbReference>
<dbReference type="VEuPathDB" id="AmoebaDB:EHI_125970"/>
<dbReference type="AlphaFoldDB" id="A0A175JGM6"/>
<dbReference type="GO" id="GO:0005886">
    <property type="term" value="C:plasma membrane"/>
    <property type="evidence" value="ECO:0007669"/>
    <property type="project" value="TreeGrafter"/>
</dbReference>
<proteinExistence type="inferred from homology"/>
<evidence type="ECO:0000256" key="7">
    <source>
        <dbReference type="ARBA" id="ARBA00023098"/>
    </source>
</evidence>
<reference evidence="11 12" key="1">
    <citation type="submission" date="2016-05" db="EMBL/GenBank/DDBJ databases">
        <title>First whole genome sequencing of Entamoeba histolytica HM1:IMSS-clone-6.</title>
        <authorList>
            <person name="Mukherjee Avik.K."/>
            <person name="Izumyama S."/>
            <person name="Nakada-Tsukui K."/>
            <person name="Nozaki T."/>
        </authorList>
    </citation>
    <scope>NUCLEOTIDE SEQUENCE [LARGE SCALE GENOMIC DNA]</scope>
    <source>
        <strain evidence="11 12">HM1:IMSS clone 6</strain>
    </source>
</reference>
<keyword evidence="4 9" id="KW-0812">Transmembrane</keyword>
<dbReference type="PANTHER" id="PTHR21290">
    <property type="entry name" value="SPHINGOMYELIN SYNTHETASE"/>
    <property type="match status" value="1"/>
</dbReference>
<feature type="transmembrane region" description="Helical" evidence="9">
    <location>
        <begin position="243"/>
        <end position="263"/>
    </location>
</feature>
<keyword evidence="8 9" id="KW-0472">Membrane</keyword>
<keyword evidence="7" id="KW-0443">Lipid metabolism</keyword>
<dbReference type="GO" id="GO:0000139">
    <property type="term" value="C:Golgi membrane"/>
    <property type="evidence" value="ECO:0007669"/>
    <property type="project" value="TreeGrafter"/>
</dbReference>
<accession>A0A175JGM6</accession>
<evidence type="ECO:0000259" key="10">
    <source>
        <dbReference type="Pfam" id="PF14360"/>
    </source>
</evidence>
<evidence type="ECO:0000256" key="9">
    <source>
        <dbReference type="SAM" id="Phobius"/>
    </source>
</evidence>
<keyword evidence="5" id="KW-0746">Sphingolipid metabolism</keyword>
<feature type="transmembrane region" description="Helical" evidence="9">
    <location>
        <begin position="116"/>
        <end position="134"/>
    </location>
</feature>
<evidence type="ECO:0000256" key="1">
    <source>
        <dbReference type="ARBA" id="ARBA00004141"/>
    </source>
</evidence>